<dbReference type="Pfam" id="PF01875">
    <property type="entry name" value="Memo"/>
    <property type="match status" value="1"/>
</dbReference>
<protein>
    <submittedName>
        <fullName evidence="4">AmmeMemoRadiSam system protein B</fullName>
    </submittedName>
</protein>
<dbReference type="InterPro" id="IPR019079">
    <property type="entry name" value="Capsule_synth_CapA"/>
</dbReference>
<dbReference type="SUPFAM" id="SSF53213">
    <property type="entry name" value="LigB-like"/>
    <property type="match status" value="1"/>
</dbReference>
<dbReference type="SMART" id="SM00854">
    <property type="entry name" value="PGA_cap"/>
    <property type="match status" value="1"/>
</dbReference>
<evidence type="ECO:0000256" key="2">
    <source>
        <dbReference type="SAM" id="SignalP"/>
    </source>
</evidence>
<sequence length="561" mass="60875">MIARLLTVIIFSLVLGGTAQAAPIVCPPGTENFPPFYDDATLFRDAIASVATIPPSNQRLTGITVPHHLLAADLVALGFHAASGFRYKRIVILSPDHFHKTHKLYATTAHGFDTVLGPVAADSDAVRLLEAHGDMVEESCLFDKEHGVRAMLPFLHHYFPEAKIVPVAMSVKAKRGDWDRLAEALKPIVDQDTLIVESTDFSHYLPQHDSRRFDQQTLNMLAAGSLDGIAALRQPDHADSVGALYIQTKLQRELFGAQPLVVANENSQEHTSDYVERTTSYVVALFGAFGPGFNNPALPKDKIYYLAGDVNFGRAMKKILVRDGVADKIVHSILALTGSRPLIVNLEGVILPNVPEAIDDMTLGMPEDLAASMLKRLHVAGVSLANNHAHDLGPSGYAETLRALDGAGIPHLGQGETLALAGLDLVGLTDIDTNGSKNTDLLTPALLDRLLHENAQRPVVAFVHWGREYKTEPSAREEMLADEMRLRGVSVIVGGHPHVSSEAIVPLAGGDVAEVYSLGNFLFDQSAQRSSGSMVELRVFAQGTIFVRLIPLPNYFEMGRK</sequence>
<dbReference type="Proteomes" id="UP000093748">
    <property type="component" value="Unassembled WGS sequence"/>
</dbReference>
<dbReference type="InterPro" id="IPR029052">
    <property type="entry name" value="Metallo-depent_PP-like"/>
</dbReference>
<dbReference type="CDD" id="cd07361">
    <property type="entry name" value="MEMO_like"/>
    <property type="match status" value="1"/>
</dbReference>
<dbReference type="EMBL" id="LZTJ01000001">
    <property type="protein sequence ID" value="OBP83581.1"/>
    <property type="molecule type" value="Genomic_DNA"/>
</dbReference>
<comment type="similarity">
    <text evidence="1">Belongs to the CapA family.</text>
</comment>
<evidence type="ECO:0000256" key="1">
    <source>
        <dbReference type="ARBA" id="ARBA00005662"/>
    </source>
</evidence>
<dbReference type="InterPro" id="IPR002737">
    <property type="entry name" value="MEMO1_fam"/>
</dbReference>
<proteinExistence type="inferred from homology"/>
<accession>A0A1A5IX67</accession>
<gene>
    <name evidence="4" type="ORF">BAE39_09065</name>
</gene>
<dbReference type="PANTHER" id="PTHR33393">
    <property type="entry name" value="POLYGLUTAMINE SYNTHESIS ACCESSORY PROTEIN RV0574C-RELATED"/>
    <property type="match status" value="1"/>
</dbReference>
<dbReference type="RefSeq" id="WP_032931730.1">
    <property type="nucleotide sequence ID" value="NZ_LZTH01000001.1"/>
</dbReference>
<keyword evidence="2" id="KW-0732">Signal</keyword>
<dbReference type="PANTHER" id="PTHR33393:SF13">
    <property type="entry name" value="PGA BIOSYNTHESIS PROTEIN CAPA"/>
    <property type="match status" value="1"/>
</dbReference>
<feature type="signal peptide" evidence="2">
    <location>
        <begin position="1"/>
        <end position="21"/>
    </location>
</feature>
<dbReference type="Gene3D" id="3.40.830.10">
    <property type="entry name" value="LigB-like"/>
    <property type="match status" value="1"/>
</dbReference>
<feature type="domain" description="Capsule synthesis protein CapA" evidence="3">
    <location>
        <begin position="303"/>
        <end position="525"/>
    </location>
</feature>
<dbReference type="InterPro" id="IPR052169">
    <property type="entry name" value="CW_Biosynth-Accessory"/>
</dbReference>
<dbReference type="Pfam" id="PF09587">
    <property type="entry name" value="PGA_cap"/>
    <property type="match status" value="2"/>
</dbReference>
<dbReference type="GeneID" id="66682002"/>
<evidence type="ECO:0000259" key="3">
    <source>
        <dbReference type="SMART" id="SM00854"/>
    </source>
</evidence>
<reference evidence="5" key="1">
    <citation type="submission" date="2016-06" db="EMBL/GenBank/DDBJ databases">
        <title>NZP2037 Pacbio-Illumina hybrid assembly.</title>
        <authorList>
            <person name="Ramsay J.P."/>
        </authorList>
    </citation>
    <scope>NUCLEOTIDE SEQUENCE [LARGE SCALE GENOMIC DNA]</scope>
    <source>
        <strain evidence="5">R7ANS::ICEMlSym2042</strain>
    </source>
</reference>
<feature type="chain" id="PRO_5009827189" evidence="2">
    <location>
        <begin position="22"/>
        <end position="561"/>
    </location>
</feature>
<dbReference type="NCBIfam" id="TIGR04336">
    <property type="entry name" value="AmmeMemoSam_B"/>
    <property type="match status" value="1"/>
</dbReference>
<comment type="caution">
    <text evidence="4">The sequence shown here is derived from an EMBL/GenBank/DDBJ whole genome shotgun (WGS) entry which is preliminary data.</text>
</comment>
<dbReference type="AlphaFoldDB" id="A0A1A5IX67"/>
<organism evidence="4 5">
    <name type="scientific">Rhizobium loti</name>
    <name type="common">Mesorhizobium loti</name>
    <dbReference type="NCBI Taxonomy" id="381"/>
    <lineage>
        <taxon>Bacteria</taxon>
        <taxon>Pseudomonadati</taxon>
        <taxon>Pseudomonadota</taxon>
        <taxon>Alphaproteobacteria</taxon>
        <taxon>Hyphomicrobiales</taxon>
        <taxon>Phyllobacteriaceae</taxon>
        <taxon>Mesorhizobium</taxon>
    </lineage>
</organism>
<evidence type="ECO:0000313" key="5">
    <source>
        <dbReference type="Proteomes" id="UP000093748"/>
    </source>
</evidence>
<name>A0A1A5IX67_RHILI</name>
<dbReference type="SUPFAM" id="SSF56300">
    <property type="entry name" value="Metallo-dependent phosphatases"/>
    <property type="match status" value="1"/>
</dbReference>
<evidence type="ECO:0000313" key="4">
    <source>
        <dbReference type="EMBL" id="OBP83581.1"/>
    </source>
</evidence>
<dbReference type="OrthoDB" id="9810718at2"/>